<feature type="transmembrane region" description="Helical" evidence="14">
    <location>
        <begin position="92"/>
        <end position="114"/>
    </location>
</feature>
<evidence type="ECO:0000256" key="11">
    <source>
        <dbReference type="ARBA" id="ARBA00047726"/>
    </source>
</evidence>
<comment type="catalytic activity">
    <reaction evidence="11">
        <text>a plastoquinone + NADPH + (n+1) H(+)(in) = a plastoquinol + NADP(+) + n H(+)(out)</text>
        <dbReference type="Rhea" id="RHEA:42612"/>
        <dbReference type="Rhea" id="RHEA-COMP:9561"/>
        <dbReference type="Rhea" id="RHEA-COMP:9562"/>
        <dbReference type="ChEBI" id="CHEBI:15378"/>
        <dbReference type="ChEBI" id="CHEBI:17757"/>
        <dbReference type="ChEBI" id="CHEBI:57783"/>
        <dbReference type="ChEBI" id="CHEBI:58349"/>
        <dbReference type="ChEBI" id="CHEBI:62192"/>
    </reaction>
</comment>
<proteinExistence type="inferred from homology"/>
<dbReference type="EMBL" id="AYRZ02000011">
    <property type="protein sequence ID" value="PHT68651.1"/>
    <property type="molecule type" value="Genomic_DNA"/>
</dbReference>
<keyword evidence="4" id="KW-0813">Transport</keyword>
<evidence type="ECO:0000256" key="2">
    <source>
        <dbReference type="ARBA" id="ARBA00004334"/>
    </source>
</evidence>
<evidence type="ECO:0000256" key="10">
    <source>
        <dbReference type="ARBA" id="ARBA00023136"/>
    </source>
</evidence>
<evidence type="ECO:0000256" key="5">
    <source>
        <dbReference type="ARBA" id="ARBA00022640"/>
    </source>
</evidence>
<evidence type="ECO:0000256" key="12">
    <source>
        <dbReference type="ARBA" id="ARBA00048026"/>
    </source>
</evidence>
<dbReference type="Proteomes" id="UP000222542">
    <property type="component" value="Unassembled WGS sequence"/>
</dbReference>
<reference evidence="16 17" key="1">
    <citation type="journal article" date="2014" name="Nat. Genet.">
        <title>Genome sequence of the hot pepper provides insights into the evolution of pungency in Capsicum species.</title>
        <authorList>
            <person name="Kim S."/>
            <person name="Park M."/>
            <person name="Yeom S.I."/>
            <person name="Kim Y.M."/>
            <person name="Lee J.M."/>
            <person name="Lee H.A."/>
            <person name="Seo E."/>
            <person name="Choi J."/>
            <person name="Cheong K."/>
            <person name="Kim K.T."/>
            <person name="Jung K."/>
            <person name="Lee G.W."/>
            <person name="Oh S.K."/>
            <person name="Bae C."/>
            <person name="Kim S.B."/>
            <person name="Lee H.Y."/>
            <person name="Kim S.Y."/>
            <person name="Kim M.S."/>
            <person name="Kang B.C."/>
            <person name="Jo Y.D."/>
            <person name="Yang H.B."/>
            <person name="Jeong H.J."/>
            <person name="Kang W.H."/>
            <person name="Kwon J.K."/>
            <person name="Shin C."/>
            <person name="Lim J.Y."/>
            <person name="Park J.H."/>
            <person name="Huh J.H."/>
            <person name="Kim J.S."/>
            <person name="Kim B.D."/>
            <person name="Cohen O."/>
            <person name="Paran I."/>
            <person name="Suh M.C."/>
            <person name="Lee S.B."/>
            <person name="Kim Y.K."/>
            <person name="Shin Y."/>
            <person name="Noh S.J."/>
            <person name="Park J."/>
            <person name="Seo Y.S."/>
            <person name="Kwon S.Y."/>
            <person name="Kim H.A."/>
            <person name="Park J.M."/>
            <person name="Kim H.J."/>
            <person name="Choi S.B."/>
            <person name="Bosland P.W."/>
            <person name="Reeves G."/>
            <person name="Jo S.H."/>
            <person name="Lee B.W."/>
            <person name="Cho H.T."/>
            <person name="Choi H.S."/>
            <person name="Lee M.S."/>
            <person name="Yu Y."/>
            <person name="Do Choi Y."/>
            <person name="Park B.S."/>
            <person name="van Deynze A."/>
            <person name="Ashrafi H."/>
            <person name="Hill T."/>
            <person name="Kim W.T."/>
            <person name="Pai H.S."/>
            <person name="Ahn H.K."/>
            <person name="Yeam I."/>
            <person name="Giovannoni J.J."/>
            <person name="Rose J.K."/>
            <person name="Sorensen I."/>
            <person name="Lee S.J."/>
            <person name="Kim R.W."/>
            <person name="Choi I.Y."/>
            <person name="Choi B.S."/>
            <person name="Lim J.S."/>
            <person name="Lee Y.H."/>
            <person name="Choi D."/>
        </authorList>
    </citation>
    <scope>NUCLEOTIDE SEQUENCE [LARGE SCALE GENOMIC DNA]</scope>
    <source>
        <strain evidence="17">cv. CM334</strain>
    </source>
</reference>
<organism evidence="16 17">
    <name type="scientific">Capsicum annuum</name>
    <name type="common">Capsicum pepper</name>
    <dbReference type="NCBI Taxonomy" id="4072"/>
    <lineage>
        <taxon>Eukaryota</taxon>
        <taxon>Viridiplantae</taxon>
        <taxon>Streptophyta</taxon>
        <taxon>Embryophyta</taxon>
        <taxon>Tracheophyta</taxon>
        <taxon>Spermatophyta</taxon>
        <taxon>Magnoliopsida</taxon>
        <taxon>eudicotyledons</taxon>
        <taxon>Gunneridae</taxon>
        <taxon>Pentapetalae</taxon>
        <taxon>asterids</taxon>
        <taxon>lamiids</taxon>
        <taxon>Solanales</taxon>
        <taxon>Solanaceae</taxon>
        <taxon>Solanoideae</taxon>
        <taxon>Capsiceae</taxon>
        <taxon>Capsicum</taxon>
    </lineage>
</organism>
<dbReference type="GO" id="GO:0009535">
    <property type="term" value="C:chloroplast thylakoid membrane"/>
    <property type="evidence" value="ECO:0007669"/>
    <property type="project" value="UniProtKB-SubCell"/>
</dbReference>
<evidence type="ECO:0000256" key="13">
    <source>
        <dbReference type="SAM" id="MobiDB-lite"/>
    </source>
</evidence>
<comment type="similarity">
    <text evidence="3">Belongs to the complex I subunit 5 family.</text>
</comment>
<keyword evidence="7" id="KW-1278">Translocase</keyword>
<comment type="catalytic activity">
    <reaction evidence="12">
        <text>a plastoquinone + NADH + (n+1) H(+)(in) = a plastoquinol + NAD(+) + n H(+)(out)</text>
        <dbReference type="Rhea" id="RHEA:42608"/>
        <dbReference type="Rhea" id="RHEA-COMP:9561"/>
        <dbReference type="Rhea" id="RHEA-COMP:9562"/>
        <dbReference type="ChEBI" id="CHEBI:15378"/>
        <dbReference type="ChEBI" id="CHEBI:17757"/>
        <dbReference type="ChEBI" id="CHEBI:57540"/>
        <dbReference type="ChEBI" id="CHEBI:57945"/>
        <dbReference type="ChEBI" id="CHEBI:62192"/>
    </reaction>
</comment>
<dbReference type="GO" id="GO:0042773">
    <property type="term" value="P:ATP synthesis coupled electron transport"/>
    <property type="evidence" value="ECO:0007669"/>
    <property type="project" value="InterPro"/>
</dbReference>
<gene>
    <name evidence="16" type="ORF">T459_28138</name>
</gene>
<comment type="caution">
    <text evidence="16">The sequence shown here is derived from an EMBL/GenBank/DDBJ whole genome shotgun (WGS) entry which is preliminary data.</text>
</comment>
<dbReference type="STRING" id="4072.A0A2G2YGD6"/>
<keyword evidence="9" id="KW-0520">NAD</keyword>
<comment type="subcellular location">
    <subcellularLocation>
        <location evidence="1">Membrane</location>
        <topology evidence="1">Multi-pass membrane protein</topology>
    </subcellularLocation>
    <subcellularLocation>
        <location evidence="2">Plastid</location>
        <location evidence="2">Chloroplast thylakoid membrane</location>
    </subcellularLocation>
</comment>
<keyword evidence="8 14" id="KW-1133">Transmembrane helix</keyword>
<evidence type="ECO:0000256" key="9">
    <source>
        <dbReference type="ARBA" id="ARBA00023027"/>
    </source>
</evidence>
<accession>A0A2G2YGD6</accession>
<evidence type="ECO:0000256" key="6">
    <source>
        <dbReference type="ARBA" id="ARBA00022692"/>
    </source>
</evidence>
<keyword evidence="5" id="KW-0934">Plastid</keyword>
<evidence type="ECO:0000313" key="16">
    <source>
        <dbReference type="EMBL" id="PHT68651.1"/>
    </source>
</evidence>
<dbReference type="Pfam" id="PF00361">
    <property type="entry name" value="Proton_antipo_M"/>
    <property type="match status" value="1"/>
</dbReference>
<evidence type="ECO:0000256" key="14">
    <source>
        <dbReference type="SAM" id="Phobius"/>
    </source>
</evidence>
<evidence type="ECO:0000256" key="8">
    <source>
        <dbReference type="ARBA" id="ARBA00022989"/>
    </source>
</evidence>
<dbReference type="InterPro" id="IPR003945">
    <property type="entry name" value="NU5C-like"/>
</dbReference>
<feature type="region of interest" description="Disordered" evidence="13">
    <location>
        <begin position="256"/>
        <end position="347"/>
    </location>
</feature>
<feature type="transmembrane region" description="Helical" evidence="14">
    <location>
        <begin position="159"/>
        <end position="181"/>
    </location>
</feature>
<evidence type="ECO:0000256" key="7">
    <source>
        <dbReference type="ARBA" id="ARBA00022967"/>
    </source>
</evidence>
<evidence type="ECO:0000313" key="17">
    <source>
        <dbReference type="Proteomes" id="UP000222542"/>
    </source>
</evidence>
<keyword evidence="6 14" id="KW-0812">Transmembrane</keyword>
<protein>
    <recommendedName>
        <fullName evidence="15">NADH:quinone oxidoreductase/Mrp antiporter transmembrane domain-containing protein</fullName>
    </recommendedName>
</protein>
<reference evidence="16 17" key="2">
    <citation type="journal article" date="2017" name="Genome Biol.">
        <title>New reference genome sequences of hot pepper reveal the massive evolution of plant disease-resistance genes by retroduplication.</title>
        <authorList>
            <person name="Kim S."/>
            <person name="Park J."/>
            <person name="Yeom S.I."/>
            <person name="Kim Y.M."/>
            <person name="Seo E."/>
            <person name="Kim K.T."/>
            <person name="Kim M.S."/>
            <person name="Lee J.M."/>
            <person name="Cheong K."/>
            <person name="Shin H.S."/>
            <person name="Kim S.B."/>
            <person name="Han K."/>
            <person name="Lee J."/>
            <person name="Park M."/>
            <person name="Lee H.A."/>
            <person name="Lee H.Y."/>
            <person name="Lee Y."/>
            <person name="Oh S."/>
            <person name="Lee J.H."/>
            <person name="Choi E."/>
            <person name="Choi E."/>
            <person name="Lee S.E."/>
            <person name="Jeon J."/>
            <person name="Kim H."/>
            <person name="Choi G."/>
            <person name="Song H."/>
            <person name="Lee J."/>
            <person name="Lee S.C."/>
            <person name="Kwon J.K."/>
            <person name="Lee H.Y."/>
            <person name="Koo N."/>
            <person name="Hong Y."/>
            <person name="Kim R.W."/>
            <person name="Kang W.H."/>
            <person name="Huh J.H."/>
            <person name="Kang B.C."/>
            <person name="Yang T.J."/>
            <person name="Lee Y.H."/>
            <person name="Bennetzen J.L."/>
            <person name="Choi D."/>
        </authorList>
    </citation>
    <scope>NUCLEOTIDE SEQUENCE [LARGE SCALE GENOMIC DNA]</scope>
    <source>
        <strain evidence="17">cv. CM334</strain>
    </source>
</reference>
<dbReference type="Gramene" id="PHT68651">
    <property type="protein sequence ID" value="PHT68651"/>
    <property type="gene ID" value="T459_28138"/>
</dbReference>
<dbReference type="PANTHER" id="PTHR42829:SF2">
    <property type="entry name" value="NADH-UBIQUINONE OXIDOREDUCTASE CHAIN 5"/>
    <property type="match status" value="1"/>
</dbReference>
<name>A0A2G2YGD6_CAPAN</name>
<feature type="domain" description="NADH:quinone oxidoreductase/Mrp antiporter transmembrane" evidence="15">
    <location>
        <begin position="85"/>
        <end position="200"/>
    </location>
</feature>
<dbReference type="InterPro" id="IPR001750">
    <property type="entry name" value="ND/Mrp_TM"/>
</dbReference>
<evidence type="ECO:0000256" key="1">
    <source>
        <dbReference type="ARBA" id="ARBA00004141"/>
    </source>
</evidence>
<sequence>MNCRVNRSDPDAAVAPRRYGLDPLLPTLGYHSMSGIRGDILDVSTPLVGGCAALPFDRYIVEEADHERYRCGSDPGQGRLRRRILQNDLKRVIAYSTCSQLGYMIFSCGIYNYSVSVFHLMNHAFFKALLFLSTGSVIHAMSDEQDMRKMGGLASSFPFTYAMMLMGSLSLIGFPFLTGFYSKDVILELAYTKYTISGNFAFWILGQSVTCYPISKYCDEAVVAHPTRLYEALKRRTGTSGINVFQFLALHRPSNGPWTKRPLPERTMSRGPPPPPQDEKKPKRSNLTPRADPNRKALAGLRASEIKKAAGPMCKTLPRESLSSMRIKKVLGQDKKGTRPLTPRDKS</sequence>
<keyword evidence="10 14" id="KW-0472">Membrane</keyword>
<keyword evidence="17" id="KW-1185">Reference proteome</keyword>
<evidence type="ECO:0000256" key="3">
    <source>
        <dbReference type="ARBA" id="ARBA00008200"/>
    </source>
</evidence>
<dbReference type="GO" id="GO:0008137">
    <property type="term" value="F:NADH dehydrogenase (ubiquinone) activity"/>
    <property type="evidence" value="ECO:0007669"/>
    <property type="project" value="InterPro"/>
</dbReference>
<evidence type="ECO:0000259" key="15">
    <source>
        <dbReference type="Pfam" id="PF00361"/>
    </source>
</evidence>
<dbReference type="PANTHER" id="PTHR42829">
    <property type="entry name" value="NADH-UBIQUINONE OXIDOREDUCTASE CHAIN 5"/>
    <property type="match status" value="1"/>
</dbReference>
<evidence type="ECO:0000256" key="4">
    <source>
        <dbReference type="ARBA" id="ARBA00022448"/>
    </source>
</evidence>
<feature type="compositionally biased region" description="Basic and acidic residues" evidence="13">
    <location>
        <begin position="331"/>
        <end position="347"/>
    </location>
</feature>
<dbReference type="AlphaFoldDB" id="A0A2G2YGD6"/>